<dbReference type="AlphaFoldDB" id="A0A7W8NU18"/>
<dbReference type="PROSITE" id="PS51892">
    <property type="entry name" value="SUBTILASE"/>
    <property type="match status" value="1"/>
</dbReference>
<dbReference type="InterPro" id="IPR015500">
    <property type="entry name" value="Peptidase_S8_subtilisin-rel"/>
</dbReference>
<dbReference type="GO" id="GO:0006508">
    <property type="term" value="P:proteolysis"/>
    <property type="evidence" value="ECO:0007669"/>
    <property type="project" value="UniProtKB-KW"/>
</dbReference>
<feature type="domain" description="Peptidase S8/S53" evidence="7">
    <location>
        <begin position="109"/>
        <end position="386"/>
    </location>
</feature>
<feature type="region of interest" description="Disordered" evidence="6">
    <location>
        <begin position="55"/>
        <end position="82"/>
    </location>
</feature>
<evidence type="ECO:0000313" key="9">
    <source>
        <dbReference type="EMBL" id="MBB5378847.1"/>
    </source>
</evidence>
<dbReference type="PANTHER" id="PTHR43806:SF11">
    <property type="entry name" value="CEREVISIN-RELATED"/>
    <property type="match status" value="1"/>
</dbReference>
<name>A0A7W8NU18_9DEIO</name>
<keyword evidence="11" id="KW-1185">Reference proteome</keyword>
<dbReference type="PROSITE" id="PS00138">
    <property type="entry name" value="SUBTILASE_SER"/>
    <property type="match status" value="1"/>
</dbReference>
<dbReference type="SUPFAM" id="SSF52743">
    <property type="entry name" value="Subtilisin-like"/>
    <property type="match status" value="1"/>
</dbReference>
<evidence type="ECO:0000256" key="2">
    <source>
        <dbReference type="ARBA" id="ARBA00022670"/>
    </source>
</evidence>
<organism evidence="9 10">
    <name type="scientific">Deinococcus metalli</name>
    <dbReference type="NCBI Taxonomy" id="1141878"/>
    <lineage>
        <taxon>Bacteria</taxon>
        <taxon>Thermotogati</taxon>
        <taxon>Deinococcota</taxon>
        <taxon>Deinococci</taxon>
        <taxon>Deinococcales</taxon>
        <taxon>Deinococcaceae</taxon>
        <taxon>Deinococcus</taxon>
    </lineage>
</organism>
<keyword evidence="4 5" id="KW-0720">Serine protease</keyword>
<evidence type="ECO:0000313" key="11">
    <source>
        <dbReference type="Proteomes" id="UP000619376"/>
    </source>
</evidence>
<dbReference type="InterPro" id="IPR050131">
    <property type="entry name" value="Peptidase_S8_subtilisin-like"/>
</dbReference>
<evidence type="ECO:0000256" key="4">
    <source>
        <dbReference type="ARBA" id="ARBA00022825"/>
    </source>
</evidence>
<evidence type="ECO:0000259" key="7">
    <source>
        <dbReference type="Pfam" id="PF00082"/>
    </source>
</evidence>
<proteinExistence type="inferred from homology"/>
<dbReference type="InterPro" id="IPR000209">
    <property type="entry name" value="Peptidase_S8/S53_dom"/>
</dbReference>
<feature type="compositionally biased region" description="Low complexity" evidence="6">
    <location>
        <begin position="67"/>
        <end position="82"/>
    </location>
</feature>
<dbReference type="EMBL" id="JACHFK010000016">
    <property type="protein sequence ID" value="MBB5378847.1"/>
    <property type="molecule type" value="Genomic_DNA"/>
</dbReference>
<evidence type="ECO:0000313" key="8">
    <source>
        <dbReference type="EMBL" id="GHF62141.1"/>
    </source>
</evidence>
<dbReference type="Pfam" id="PF00082">
    <property type="entry name" value="Peptidase_S8"/>
    <property type="match status" value="1"/>
</dbReference>
<dbReference type="GO" id="GO:0004252">
    <property type="term" value="F:serine-type endopeptidase activity"/>
    <property type="evidence" value="ECO:0007669"/>
    <property type="project" value="UniProtKB-UniRule"/>
</dbReference>
<feature type="active site" description="Charge relay system" evidence="5">
    <location>
        <position position="160"/>
    </location>
</feature>
<reference evidence="8" key="1">
    <citation type="journal article" date="2014" name="Int. J. Syst. Evol. Microbiol.">
        <title>Complete genome of a new Firmicutes species belonging to the dominant human colonic microbiota ('Ruminococcus bicirculans') reveals two chromosomes and a selective capacity to utilize plant glucans.</title>
        <authorList>
            <consortium name="NISC Comparative Sequencing Program"/>
            <person name="Wegmann U."/>
            <person name="Louis P."/>
            <person name="Goesmann A."/>
            <person name="Henrissat B."/>
            <person name="Duncan S.H."/>
            <person name="Flint H.J."/>
        </authorList>
    </citation>
    <scope>NUCLEOTIDE SEQUENCE</scope>
    <source>
        <strain evidence="8">CGMCC 1.18437</strain>
    </source>
</reference>
<reference evidence="8" key="4">
    <citation type="submission" date="2024-05" db="EMBL/GenBank/DDBJ databases">
        <authorList>
            <person name="Sun Q."/>
            <person name="Zhou Y."/>
        </authorList>
    </citation>
    <scope>NUCLEOTIDE SEQUENCE</scope>
    <source>
        <strain evidence="8">CGMCC 1.18437</strain>
    </source>
</reference>
<dbReference type="EC" id="3.4.21.-" evidence="9"/>
<dbReference type="EMBL" id="BNAJ01000016">
    <property type="protein sequence ID" value="GHF62141.1"/>
    <property type="molecule type" value="Genomic_DNA"/>
</dbReference>
<sequence length="405" mass="41054">MDPLSPTRRRLPRALLLAGVLLGTALPAATHAIKLVPIPALPPALAAPARPEIAPVAPTPATPELQPVSPTPATTSAPSVPSDPLYARQWPLPVIRLPQAWEKAPGGPVTVAVLDTGYVASPELAGRVVNGYDFVSDPARSGDGDGRDADATGLGPFAYHAEVVANVIAAGRDGQGMVGVNPQAKIVHVRVAGTDGMIAPQDLVDAMKWAVGLSVPGVPANPNPARLLNLSLYADFIPLTGCDARIQAAIDTVTARGALVVAGAANDGTDARGYSPAGCRNVVTVTSVSAQGARPDYANWGSTVTLAAPGGERGHGIVASSVSGPGGERTPNGTSFAAPHVTGVASLLLSVRPKLSPALLRSYLTRSATPFPNRQCDPVPTHTCGSGTLNAEAAVKLALASSVGK</sequence>
<evidence type="ECO:0000313" key="10">
    <source>
        <dbReference type="Proteomes" id="UP000539473"/>
    </source>
</evidence>
<feature type="active site" description="Charge relay system" evidence="5">
    <location>
        <position position="115"/>
    </location>
</feature>
<evidence type="ECO:0000256" key="1">
    <source>
        <dbReference type="ARBA" id="ARBA00011073"/>
    </source>
</evidence>
<dbReference type="InterPro" id="IPR023828">
    <property type="entry name" value="Peptidase_S8_Ser-AS"/>
</dbReference>
<comment type="caution">
    <text evidence="9">The sequence shown here is derived from an EMBL/GenBank/DDBJ whole genome shotgun (WGS) entry which is preliminary data.</text>
</comment>
<dbReference type="RefSeq" id="WP_184115645.1">
    <property type="nucleotide sequence ID" value="NZ_BNAJ01000016.1"/>
</dbReference>
<evidence type="ECO:0000256" key="5">
    <source>
        <dbReference type="PROSITE-ProRule" id="PRU01240"/>
    </source>
</evidence>
<dbReference type="Gene3D" id="3.40.50.200">
    <property type="entry name" value="Peptidase S8/S53 domain"/>
    <property type="match status" value="1"/>
</dbReference>
<protein>
    <submittedName>
        <fullName evidence="9">Serine protease</fullName>
        <ecNumber evidence="9">3.4.21.-</ecNumber>
    </submittedName>
</protein>
<keyword evidence="3 5" id="KW-0378">Hydrolase</keyword>
<dbReference type="Proteomes" id="UP000539473">
    <property type="component" value="Unassembled WGS sequence"/>
</dbReference>
<gene>
    <name evidence="8" type="ORF">GCM10017781_42770</name>
    <name evidence="9" type="ORF">HNQ07_004354</name>
</gene>
<dbReference type="Proteomes" id="UP000619376">
    <property type="component" value="Unassembled WGS sequence"/>
</dbReference>
<dbReference type="InterPro" id="IPR036852">
    <property type="entry name" value="Peptidase_S8/S53_dom_sf"/>
</dbReference>
<dbReference type="PRINTS" id="PR00723">
    <property type="entry name" value="SUBTILISIN"/>
</dbReference>
<evidence type="ECO:0000256" key="3">
    <source>
        <dbReference type="ARBA" id="ARBA00022801"/>
    </source>
</evidence>
<reference evidence="11" key="2">
    <citation type="journal article" date="2019" name="Int. J. Syst. Evol. Microbiol.">
        <title>The Global Catalogue of Microorganisms (GCM) 10K type strain sequencing project: providing services to taxonomists for standard genome sequencing and annotation.</title>
        <authorList>
            <consortium name="The Broad Institute Genomics Platform"/>
            <consortium name="The Broad Institute Genome Sequencing Center for Infectious Disease"/>
            <person name="Wu L."/>
            <person name="Ma J."/>
        </authorList>
    </citation>
    <scope>NUCLEOTIDE SEQUENCE [LARGE SCALE GENOMIC DNA]</scope>
    <source>
        <strain evidence="11">CGMCC 1.18437</strain>
    </source>
</reference>
<accession>A0A7W8NU18</accession>
<reference evidence="9 10" key="3">
    <citation type="submission" date="2020-08" db="EMBL/GenBank/DDBJ databases">
        <title>Genomic Encyclopedia of Type Strains, Phase IV (KMG-IV): sequencing the most valuable type-strain genomes for metagenomic binning, comparative biology and taxonomic classification.</title>
        <authorList>
            <person name="Goeker M."/>
        </authorList>
    </citation>
    <scope>NUCLEOTIDE SEQUENCE [LARGE SCALE GENOMIC DNA]</scope>
    <source>
        <strain evidence="9 10">DSM 27521</strain>
    </source>
</reference>
<dbReference type="PANTHER" id="PTHR43806">
    <property type="entry name" value="PEPTIDASE S8"/>
    <property type="match status" value="1"/>
</dbReference>
<keyword evidence="2 5" id="KW-0645">Protease</keyword>
<evidence type="ECO:0000256" key="6">
    <source>
        <dbReference type="SAM" id="MobiDB-lite"/>
    </source>
</evidence>
<feature type="active site" description="Charge relay system" evidence="5">
    <location>
        <position position="335"/>
    </location>
</feature>
<comment type="similarity">
    <text evidence="1 5">Belongs to the peptidase S8 family.</text>
</comment>